<keyword evidence="4" id="KW-0862">Zinc</keyword>
<reference evidence="7 8" key="1">
    <citation type="submission" date="2018-06" db="EMBL/GenBank/DDBJ databases">
        <title>Draft Genome Sequence of a Novel Marine Bacterium Related to the Verrucomicrobia.</title>
        <authorList>
            <person name="Vosseberg J."/>
            <person name="Martijn J."/>
            <person name="Ettema T.J.G."/>
        </authorList>
    </citation>
    <scope>NUCLEOTIDE SEQUENCE [LARGE SCALE GENOMIC DNA]</scope>
    <source>
        <strain evidence="7">TARA_B100001123</strain>
    </source>
</reference>
<dbReference type="AlphaFoldDB" id="A0A2Z4AB77"/>
<dbReference type="SUPFAM" id="SSF53187">
    <property type="entry name" value="Zn-dependent exopeptidases"/>
    <property type="match status" value="1"/>
</dbReference>
<dbReference type="EMBL" id="CP029803">
    <property type="protein sequence ID" value="AWT59169.1"/>
    <property type="molecule type" value="Genomic_DNA"/>
</dbReference>
<evidence type="ECO:0000256" key="5">
    <source>
        <dbReference type="PROSITE-ProRule" id="PRU01379"/>
    </source>
</evidence>
<keyword evidence="3" id="KW-0378">Hydrolase</keyword>
<evidence type="ECO:0000256" key="3">
    <source>
        <dbReference type="ARBA" id="ARBA00022801"/>
    </source>
</evidence>
<dbReference type="GO" id="GO:0008270">
    <property type="term" value="F:zinc ion binding"/>
    <property type="evidence" value="ECO:0007669"/>
    <property type="project" value="InterPro"/>
</dbReference>
<evidence type="ECO:0000313" key="7">
    <source>
        <dbReference type="EMBL" id="AWT59169.1"/>
    </source>
</evidence>
<organism evidence="7 8">
    <name type="scientific">Candidatus Moanibacter tarae</name>
    <dbReference type="NCBI Taxonomy" id="2200854"/>
    <lineage>
        <taxon>Bacteria</taxon>
        <taxon>Pseudomonadati</taxon>
        <taxon>Verrucomicrobiota</taxon>
        <taxon>Opitutia</taxon>
        <taxon>Puniceicoccales</taxon>
        <taxon>Puniceicoccales incertae sedis</taxon>
        <taxon>Candidatus Moanibacter</taxon>
    </lineage>
</organism>
<protein>
    <recommendedName>
        <fullName evidence="6">Peptidase M14 domain-containing protein</fullName>
    </recommendedName>
</protein>
<evidence type="ECO:0000259" key="6">
    <source>
        <dbReference type="PROSITE" id="PS52035"/>
    </source>
</evidence>
<dbReference type="KEGG" id="mtar:DF168_00350"/>
<accession>A0A2Z4AB77</accession>
<dbReference type="CDD" id="cd06231">
    <property type="entry name" value="M14_REP34-like"/>
    <property type="match status" value="1"/>
</dbReference>
<dbReference type="Pfam" id="PF24827">
    <property type="entry name" value="AstE_AspA_cat"/>
    <property type="match status" value="1"/>
</dbReference>
<evidence type="ECO:0000313" key="8">
    <source>
        <dbReference type="Proteomes" id="UP000247465"/>
    </source>
</evidence>
<dbReference type="GO" id="GO:0006508">
    <property type="term" value="P:proteolysis"/>
    <property type="evidence" value="ECO:0007669"/>
    <property type="project" value="InterPro"/>
</dbReference>
<feature type="active site" description="Proton donor/acceptor" evidence="5">
    <location>
        <position position="223"/>
    </location>
</feature>
<evidence type="ECO:0000256" key="4">
    <source>
        <dbReference type="ARBA" id="ARBA00022833"/>
    </source>
</evidence>
<dbReference type="PROSITE" id="PS52035">
    <property type="entry name" value="PEPTIDASE_M14"/>
    <property type="match status" value="1"/>
</dbReference>
<dbReference type="InterPro" id="IPR000834">
    <property type="entry name" value="Peptidase_M14"/>
</dbReference>
<comment type="similarity">
    <text evidence="5">Belongs to the peptidase M14 family.</text>
</comment>
<evidence type="ECO:0000256" key="2">
    <source>
        <dbReference type="ARBA" id="ARBA00022723"/>
    </source>
</evidence>
<gene>
    <name evidence="7" type="ORF">DF168_00350</name>
</gene>
<sequence>MESEISQFDVRQYLKDLQREANRCEFTIHEMGWIGSDPLLALVRDGTSSNTSLYLSAGIHGNEPAGPLALLRLLKEGAFPRSLRLCLCPLLNPTGIRAGTRENGQGLDINRDYLELETPEAKYHSQWLSQNVACFSLLIALHEDCEAAGYYLYELNRHKVPSPAQSILSSVSPIVGIDHSNVIEGYPAAESVLHPPLDLALRPQWPESCYLLAHGGNLVYTFECPTNCTVETRIEAHIEAVKAAVRILENYRG</sequence>
<evidence type="ECO:0000256" key="1">
    <source>
        <dbReference type="ARBA" id="ARBA00001947"/>
    </source>
</evidence>
<dbReference type="Proteomes" id="UP000247465">
    <property type="component" value="Chromosome"/>
</dbReference>
<keyword evidence="2" id="KW-0479">Metal-binding</keyword>
<feature type="domain" description="Peptidase M14" evidence="6">
    <location>
        <begin position="3"/>
        <end position="248"/>
    </location>
</feature>
<dbReference type="InterPro" id="IPR055438">
    <property type="entry name" value="AstE_AspA_cat"/>
</dbReference>
<dbReference type="Gene3D" id="3.40.630.10">
    <property type="entry name" value="Zn peptidases"/>
    <property type="match status" value="1"/>
</dbReference>
<dbReference type="GO" id="GO:0016788">
    <property type="term" value="F:hydrolase activity, acting on ester bonds"/>
    <property type="evidence" value="ECO:0007669"/>
    <property type="project" value="InterPro"/>
</dbReference>
<comment type="cofactor">
    <cofactor evidence="1">
        <name>Zn(2+)</name>
        <dbReference type="ChEBI" id="CHEBI:29105"/>
    </cofactor>
</comment>
<dbReference type="GO" id="GO:0004181">
    <property type="term" value="F:metallocarboxypeptidase activity"/>
    <property type="evidence" value="ECO:0007669"/>
    <property type="project" value="InterPro"/>
</dbReference>
<name>A0A2Z4AB77_9BACT</name>
<proteinExistence type="inferred from homology"/>